<protein>
    <submittedName>
        <fullName evidence="4">Unannotated protein</fullName>
    </submittedName>
</protein>
<evidence type="ECO:0000313" key="4">
    <source>
        <dbReference type="EMBL" id="CAB5038598.1"/>
    </source>
</evidence>
<feature type="region of interest" description="Disordered" evidence="1">
    <location>
        <begin position="221"/>
        <end position="262"/>
    </location>
</feature>
<dbReference type="AlphaFoldDB" id="A0A6J7SDN0"/>
<gene>
    <name evidence="3" type="ORF">UFOPK3495_00460</name>
    <name evidence="4" type="ORF">UFOPK4237_00851</name>
</gene>
<dbReference type="EMBL" id="CAFBMC010000016">
    <property type="protein sequence ID" value="CAB4892250.1"/>
    <property type="molecule type" value="Genomic_DNA"/>
</dbReference>
<proteinExistence type="predicted"/>
<dbReference type="EMBL" id="CAFBPZ010000049">
    <property type="protein sequence ID" value="CAB5038598.1"/>
    <property type="molecule type" value="Genomic_DNA"/>
</dbReference>
<evidence type="ECO:0000256" key="1">
    <source>
        <dbReference type="SAM" id="MobiDB-lite"/>
    </source>
</evidence>
<evidence type="ECO:0000259" key="2">
    <source>
        <dbReference type="Pfam" id="PF10979"/>
    </source>
</evidence>
<organism evidence="4">
    <name type="scientific">freshwater metagenome</name>
    <dbReference type="NCBI Taxonomy" id="449393"/>
    <lineage>
        <taxon>unclassified sequences</taxon>
        <taxon>metagenomes</taxon>
        <taxon>ecological metagenomes</taxon>
    </lineage>
</organism>
<dbReference type="InterPro" id="IPR024498">
    <property type="entry name" value="DUF2786"/>
</dbReference>
<accession>A0A6J7SDN0</accession>
<evidence type="ECO:0000313" key="3">
    <source>
        <dbReference type="EMBL" id="CAB4892250.1"/>
    </source>
</evidence>
<dbReference type="Pfam" id="PF10979">
    <property type="entry name" value="DUF2786"/>
    <property type="match status" value="1"/>
</dbReference>
<feature type="domain" description="DUF2786" evidence="2">
    <location>
        <begin position="3"/>
        <end position="39"/>
    </location>
</feature>
<name>A0A6J7SDN0_9ZZZZ</name>
<sequence>MPLERISALLAKAERTDNEHEADAYLMKAQALATAASIDLALAQAHIKKKEERTSPEMRTVTIGEKGKRANQHLIALFIAAAHANDVQVDIASNSTFVIAYGMPSDLDVVATLFTSLAVQMVTSGQRWIKLGSWRGETYVAVTRERGRSLRKVREHTVSTIRVAFYQAYITRISERLQEARESVVVIANVEKSSPGALVLRVKAKEIADFHSTESKARGAWQGYSGQMRNDRSSATKAGRSAANSARLGHQNAVGGKGELSR</sequence>
<reference evidence="4" key="1">
    <citation type="submission" date="2020-05" db="EMBL/GenBank/DDBJ databases">
        <authorList>
            <person name="Chiriac C."/>
            <person name="Salcher M."/>
            <person name="Ghai R."/>
            <person name="Kavagutti S V."/>
        </authorList>
    </citation>
    <scope>NUCLEOTIDE SEQUENCE</scope>
</reference>